<dbReference type="EMBL" id="BSSA01000007">
    <property type="protein sequence ID" value="GLW70280.1"/>
    <property type="molecule type" value="Genomic_DNA"/>
</dbReference>
<evidence type="ECO:0000256" key="2">
    <source>
        <dbReference type="SAM" id="Phobius"/>
    </source>
</evidence>
<keyword evidence="2" id="KW-1133">Transmembrane helix</keyword>
<reference evidence="3" key="1">
    <citation type="submission" date="2023-02" db="EMBL/GenBank/DDBJ databases">
        <title>Kitasatospora phosalacinea NBRC 14627.</title>
        <authorList>
            <person name="Ichikawa N."/>
            <person name="Sato H."/>
            <person name="Tonouchi N."/>
        </authorList>
    </citation>
    <scope>NUCLEOTIDE SEQUENCE</scope>
    <source>
        <strain evidence="3">NBRC 14627</strain>
    </source>
</reference>
<sequence>MTVRLVSDSPVGDIRNPFRGVPGTTKVEIAARENDNRAATGGEVNRGTPPPDRPPIPRHVRRKTTMTSTRIAKAAAVLAVSLGALLLSPAAAAAASATDTAAVSTVTTAGAVTTDSLGWGG</sequence>
<feature type="region of interest" description="Disordered" evidence="1">
    <location>
        <begin position="32"/>
        <end position="65"/>
    </location>
</feature>
<name>A0A9W6V2Q8_9ACTN</name>
<proteinExistence type="predicted"/>
<organism evidence="3 4">
    <name type="scientific">Kitasatospora phosalacinea</name>
    <dbReference type="NCBI Taxonomy" id="2065"/>
    <lineage>
        <taxon>Bacteria</taxon>
        <taxon>Bacillati</taxon>
        <taxon>Actinomycetota</taxon>
        <taxon>Actinomycetes</taxon>
        <taxon>Kitasatosporales</taxon>
        <taxon>Streptomycetaceae</taxon>
        <taxon>Kitasatospora</taxon>
    </lineage>
</organism>
<dbReference type="Proteomes" id="UP001165041">
    <property type="component" value="Unassembled WGS sequence"/>
</dbReference>
<evidence type="ECO:0000313" key="4">
    <source>
        <dbReference type="Proteomes" id="UP001165041"/>
    </source>
</evidence>
<evidence type="ECO:0000256" key="1">
    <source>
        <dbReference type="SAM" id="MobiDB-lite"/>
    </source>
</evidence>
<gene>
    <name evidence="3" type="ORF">Kpho02_25790</name>
</gene>
<dbReference type="AlphaFoldDB" id="A0A9W6V2Q8"/>
<comment type="caution">
    <text evidence="3">The sequence shown here is derived from an EMBL/GenBank/DDBJ whole genome shotgun (WGS) entry which is preliminary data.</text>
</comment>
<keyword evidence="2" id="KW-0472">Membrane</keyword>
<keyword evidence="2" id="KW-0812">Transmembrane</keyword>
<protein>
    <submittedName>
        <fullName evidence="3">Uncharacterized protein</fullName>
    </submittedName>
</protein>
<feature type="transmembrane region" description="Helical" evidence="2">
    <location>
        <begin position="71"/>
        <end position="95"/>
    </location>
</feature>
<accession>A0A9W6V2Q8</accession>
<evidence type="ECO:0000313" key="3">
    <source>
        <dbReference type="EMBL" id="GLW70280.1"/>
    </source>
</evidence>